<dbReference type="GeneID" id="19129271"/>
<protein>
    <submittedName>
        <fullName evidence="2">Uncharacterized protein</fullName>
    </submittedName>
</protein>
<sequence length="146" mass="16379">MFFLSYDDDDDDGDDDDDRDCGEETNVVCTCIHSSQERNAGVFFCSIGCVGGRGGKCKRKMHGAAAVAAAVEKERTGGDTYRRSGLIFDQCMYMYEGGYYVCKYASFLVRLAVAWILSLHSISLHIRGYEQTKEKKGRRKQVFIPV</sequence>
<feature type="transmembrane region" description="Helical" evidence="1">
    <location>
        <begin position="104"/>
        <end position="126"/>
    </location>
</feature>
<keyword evidence="1" id="KW-1133">Transmembrane helix</keyword>
<dbReference type="HOGENOM" id="CLU_1777109_0_0_1"/>
<dbReference type="AlphaFoldDB" id="W6Z322"/>
<dbReference type="EMBL" id="KI964006">
    <property type="protein sequence ID" value="EUC44330.1"/>
    <property type="molecule type" value="Genomic_DNA"/>
</dbReference>
<reference evidence="2 3" key="1">
    <citation type="journal article" date="2013" name="PLoS Genet.">
        <title>Comparative genome structure, secondary metabolite, and effector coding capacity across Cochliobolus pathogens.</title>
        <authorList>
            <person name="Condon B.J."/>
            <person name="Leng Y."/>
            <person name="Wu D."/>
            <person name="Bushley K.E."/>
            <person name="Ohm R.A."/>
            <person name="Otillar R."/>
            <person name="Martin J."/>
            <person name="Schackwitz W."/>
            <person name="Grimwood J."/>
            <person name="MohdZainudin N."/>
            <person name="Xue C."/>
            <person name="Wang R."/>
            <person name="Manning V.A."/>
            <person name="Dhillon B."/>
            <person name="Tu Z.J."/>
            <person name="Steffenson B.J."/>
            <person name="Salamov A."/>
            <person name="Sun H."/>
            <person name="Lowry S."/>
            <person name="LaButti K."/>
            <person name="Han J."/>
            <person name="Copeland A."/>
            <person name="Lindquist E."/>
            <person name="Barry K."/>
            <person name="Schmutz J."/>
            <person name="Baker S.E."/>
            <person name="Ciuffetti L.M."/>
            <person name="Grigoriev I.V."/>
            <person name="Zhong S."/>
            <person name="Turgeon B.G."/>
        </authorList>
    </citation>
    <scope>NUCLEOTIDE SEQUENCE [LARGE SCALE GENOMIC DNA]</scope>
    <source>
        <strain evidence="2 3">ATCC 44560</strain>
    </source>
</reference>
<gene>
    <name evidence="2" type="ORF">COCMIDRAFT_98474</name>
</gene>
<dbReference type="RefSeq" id="XP_007689147.1">
    <property type="nucleotide sequence ID" value="XM_007690957.1"/>
</dbReference>
<proteinExistence type="predicted"/>
<evidence type="ECO:0000313" key="2">
    <source>
        <dbReference type="EMBL" id="EUC44330.1"/>
    </source>
</evidence>
<organism evidence="2 3">
    <name type="scientific">Bipolaris oryzae ATCC 44560</name>
    <dbReference type="NCBI Taxonomy" id="930090"/>
    <lineage>
        <taxon>Eukaryota</taxon>
        <taxon>Fungi</taxon>
        <taxon>Dikarya</taxon>
        <taxon>Ascomycota</taxon>
        <taxon>Pezizomycotina</taxon>
        <taxon>Dothideomycetes</taxon>
        <taxon>Pleosporomycetidae</taxon>
        <taxon>Pleosporales</taxon>
        <taxon>Pleosporineae</taxon>
        <taxon>Pleosporaceae</taxon>
        <taxon>Bipolaris</taxon>
    </lineage>
</organism>
<evidence type="ECO:0000313" key="3">
    <source>
        <dbReference type="Proteomes" id="UP000054032"/>
    </source>
</evidence>
<dbReference type="Proteomes" id="UP000054032">
    <property type="component" value="Unassembled WGS sequence"/>
</dbReference>
<accession>W6Z322</accession>
<name>W6Z322_COCMI</name>
<dbReference type="KEGG" id="bor:COCMIDRAFT_98474"/>
<keyword evidence="1" id="KW-0472">Membrane</keyword>
<evidence type="ECO:0000256" key="1">
    <source>
        <dbReference type="SAM" id="Phobius"/>
    </source>
</evidence>
<keyword evidence="3" id="KW-1185">Reference proteome</keyword>
<keyword evidence="1" id="KW-0812">Transmembrane</keyword>